<protein>
    <submittedName>
        <fullName evidence="3">Pyrophosphate-energized vacuolar membrane proton pump-like</fullName>
    </submittedName>
</protein>
<evidence type="ECO:0000313" key="3">
    <source>
        <dbReference type="EMBL" id="CAA3018529.1"/>
    </source>
</evidence>
<keyword evidence="2" id="KW-0812">Transmembrane</keyword>
<proteinExistence type="predicted"/>
<evidence type="ECO:0000313" key="4">
    <source>
        <dbReference type="Proteomes" id="UP000594638"/>
    </source>
</evidence>
<feature type="region of interest" description="Disordered" evidence="1">
    <location>
        <begin position="47"/>
        <end position="70"/>
    </location>
</feature>
<keyword evidence="4" id="KW-1185">Reference proteome</keyword>
<keyword evidence="2" id="KW-0472">Membrane</keyword>
<reference evidence="3 4" key="1">
    <citation type="submission" date="2019-12" db="EMBL/GenBank/DDBJ databases">
        <authorList>
            <person name="Alioto T."/>
            <person name="Alioto T."/>
            <person name="Gomez Garrido J."/>
        </authorList>
    </citation>
    <scope>NUCLEOTIDE SEQUENCE [LARGE SCALE GENOMIC DNA]</scope>
</reference>
<comment type="caution">
    <text evidence="3">The sequence shown here is derived from an EMBL/GenBank/DDBJ whole genome shotgun (WGS) entry which is preliminary data.</text>
</comment>
<evidence type="ECO:0000256" key="1">
    <source>
        <dbReference type="SAM" id="MobiDB-lite"/>
    </source>
</evidence>
<evidence type="ECO:0000256" key="2">
    <source>
        <dbReference type="SAM" id="Phobius"/>
    </source>
</evidence>
<keyword evidence="2" id="KW-1133">Transmembrane helix</keyword>
<dbReference type="Gramene" id="OE9A081313T1">
    <property type="protein sequence ID" value="OE9A081313C1"/>
    <property type="gene ID" value="OE9A081313"/>
</dbReference>
<organism evidence="3 4">
    <name type="scientific">Olea europaea subsp. europaea</name>
    <dbReference type="NCBI Taxonomy" id="158383"/>
    <lineage>
        <taxon>Eukaryota</taxon>
        <taxon>Viridiplantae</taxon>
        <taxon>Streptophyta</taxon>
        <taxon>Embryophyta</taxon>
        <taxon>Tracheophyta</taxon>
        <taxon>Spermatophyta</taxon>
        <taxon>Magnoliopsida</taxon>
        <taxon>eudicotyledons</taxon>
        <taxon>Gunneridae</taxon>
        <taxon>Pentapetalae</taxon>
        <taxon>asterids</taxon>
        <taxon>lamiids</taxon>
        <taxon>Lamiales</taxon>
        <taxon>Oleaceae</taxon>
        <taxon>Oleeae</taxon>
        <taxon>Olea</taxon>
    </lineage>
</organism>
<name>A0A8S0UK12_OLEEU</name>
<gene>
    <name evidence="3" type="ORF">OLEA9_A081313</name>
</gene>
<sequence length="70" mass="7711">MGSTLLFDLGTEIAISVCAAIGMVFYLMQWFLLLIVNVSPEHAGIQSENGKMRRLHSDGEKVALSSEKKK</sequence>
<dbReference type="AlphaFoldDB" id="A0A8S0UK12"/>
<dbReference type="OrthoDB" id="1686289at2759"/>
<dbReference type="Proteomes" id="UP000594638">
    <property type="component" value="Unassembled WGS sequence"/>
</dbReference>
<feature type="transmembrane region" description="Helical" evidence="2">
    <location>
        <begin position="13"/>
        <end position="36"/>
    </location>
</feature>
<dbReference type="EMBL" id="CACTIH010007864">
    <property type="protein sequence ID" value="CAA3018529.1"/>
    <property type="molecule type" value="Genomic_DNA"/>
</dbReference>
<accession>A0A8S0UK12</accession>